<feature type="coiled-coil region" evidence="8">
    <location>
        <begin position="116"/>
        <end position="168"/>
    </location>
</feature>
<dbReference type="GO" id="GO:0001822">
    <property type="term" value="P:kidney development"/>
    <property type="evidence" value="ECO:0007669"/>
    <property type="project" value="TreeGrafter"/>
</dbReference>
<dbReference type="Proteomes" id="UP000228934">
    <property type="component" value="Unassembled WGS sequence"/>
</dbReference>
<reference evidence="10" key="1">
    <citation type="journal article" date="2017" name="Nat. Commun.">
        <title>The North American bullfrog draft genome provides insight into hormonal regulation of long noncoding RNA.</title>
        <authorList>
            <person name="Hammond S.A."/>
            <person name="Warren R.L."/>
            <person name="Vandervalk B.P."/>
            <person name="Kucuk E."/>
            <person name="Khan H."/>
            <person name="Gibb E.A."/>
            <person name="Pandoh P."/>
            <person name="Kirk H."/>
            <person name="Zhao Y."/>
            <person name="Jones M."/>
            <person name="Mungall A.J."/>
            <person name="Coope R."/>
            <person name="Pleasance S."/>
            <person name="Moore R.A."/>
            <person name="Holt R.A."/>
            <person name="Round J.M."/>
            <person name="Ohora S."/>
            <person name="Walle B.V."/>
            <person name="Veldhoen N."/>
            <person name="Helbing C.C."/>
            <person name="Birol I."/>
        </authorList>
    </citation>
    <scope>NUCLEOTIDE SEQUENCE [LARGE SCALE GENOMIC DNA]</scope>
</reference>
<keyword evidence="6" id="KW-0206">Cytoskeleton</keyword>
<evidence type="ECO:0000256" key="4">
    <source>
        <dbReference type="ARBA" id="ARBA00022794"/>
    </source>
</evidence>
<comment type="subcellular location">
    <subcellularLocation>
        <location evidence="1">Cytoplasm</location>
        <location evidence="1">Cytoskeleton</location>
        <location evidence="1">Cilium basal body</location>
    </subcellularLocation>
    <subcellularLocation>
        <location evidence="2">Cytoplasm</location>
        <location evidence="2">Cytoskeleton</location>
        <location evidence="2">Microtubule organizing center</location>
        <location evidence="2">Centrosome</location>
    </subcellularLocation>
</comment>
<keyword evidence="4" id="KW-0970">Cilium biogenesis/degradation</keyword>
<sequence>MYEQQQHEVLITARKFEEATGEMPDSSLPLPQQLDLALQKIKEHVRTILETKTVCQALQEKLKEKGALLWAAEQNVLSRDKVINELRLRIPAVIDREKLLSEFNQKEEDSEMRQALKVAHQTIENMQARLNQKEEVVKKYQHLLAKAREEQQESAKKHAEELKALHLKLDVHSDASLSKFKEAALELVKRPTLEVPSTAHLLRLADMEQTVAEQDNSLSALSSKLKNSTAELEYQKQIHLAKMSELENHKARYNYI</sequence>
<keyword evidence="5 8" id="KW-0175">Coiled coil</keyword>
<dbReference type="PANTHER" id="PTHR18879:SF20">
    <property type="entry name" value="CENTROSOMAL PROTEIN OF 290 KDA"/>
    <property type="match status" value="1"/>
</dbReference>
<keyword evidence="3" id="KW-0963">Cytoplasm</keyword>
<accession>A0A2G9SIE9</accession>
<evidence type="ECO:0000256" key="5">
    <source>
        <dbReference type="ARBA" id="ARBA00023054"/>
    </source>
</evidence>
<dbReference type="GO" id="GO:1905349">
    <property type="term" value="P:ciliary transition zone assembly"/>
    <property type="evidence" value="ECO:0007669"/>
    <property type="project" value="TreeGrafter"/>
</dbReference>
<dbReference type="GO" id="GO:0043010">
    <property type="term" value="P:camera-type eye development"/>
    <property type="evidence" value="ECO:0007669"/>
    <property type="project" value="TreeGrafter"/>
</dbReference>
<evidence type="ECO:0000256" key="7">
    <source>
        <dbReference type="ARBA" id="ARBA00023273"/>
    </source>
</evidence>
<dbReference type="GO" id="GO:1905515">
    <property type="term" value="P:non-motile cilium assembly"/>
    <property type="evidence" value="ECO:0007669"/>
    <property type="project" value="TreeGrafter"/>
</dbReference>
<dbReference type="GO" id="GO:0097711">
    <property type="term" value="P:ciliary basal body-plasma membrane docking"/>
    <property type="evidence" value="ECO:0007669"/>
    <property type="project" value="TreeGrafter"/>
</dbReference>
<evidence type="ECO:0000256" key="6">
    <source>
        <dbReference type="ARBA" id="ARBA00023212"/>
    </source>
</evidence>
<protein>
    <submittedName>
        <fullName evidence="9">Uncharacterized protein</fullName>
    </submittedName>
</protein>
<evidence type="ECO:0000256" key="3">
    <source>
        <dbReference type="ARBA" id="ARBA00022490"/>
    </source>
</evidence>
<dbReference type="OrthoDB" id="6351660at2759"/>
<name>A0A2G9SIE9_AQUCT</name>
<dbReference type="AlphaFoldDB" id="A0A2G9SIE9"/>
<evidence type="ECO:0000313" key="10">
    <source>
        <dbReference type="Proteomes" id="UP000228934"/>
    </source>
</evidence>
<dbReference type="PANTHER" id="PTHR18879">
    <property type="entry name" value="CENTROSOMAL PROTEIN OF 290 KDA"/>
    <property type="match status" value="1"/>
</dbReference>
<evidence type="ECO:0000313" key="9">
    <source>
        <dbReference type="EMBL" id="PIO39910.1"/>
    </source>
</evidence>
<gene>
    <name evidence="9" type="ORF">AB205_0172250</name>
</gene>
<evidence type="ECO:0000256" key="1">
    <source>
        <dbReference type="ARBA" id="ARBA00004120"/>
    </source>
</evidence>
<dbReference type="EMBL" id="KV924943">
    <property type="protein sequence ID" value="PIO39910.1"/>
    <property type="molecule type" value="Genomic_DNA"/>
</dbReference>
<keyword evidence="10" id="KW-1185">Reference proteome</keyword>
<keyword evidence="7" id="KW-0966">Cell projection</keyword>
<proteinExistence type="predicted"/>
<dbReference type="GO" id="GO:0034451">
    <property type="term" value="C:centriolar satellite"/>
    <property type="evidence" value="ECO:0007669"/>
    <property type="project" value="TreeGrafter"/>
</dbReference>
<dbReference type="InterPro" id="IPR026201">
    <property type="entry name" value="Cep290"/>
</dbReference>
<dbReference type="GO" id="GO:0035869">
    <property type="term" value="C:ciliary transition zone"/>
    <property type="evidence" value="ECO:0007669"/>
    <property type="project" value="TreeGrafter"/>
</dbReference>
<evidence type="ECO:0000256" key="2">
    <source>
        <dbReference type="ARBA" id="ARBA00004300"/>
    </source>
</evidence>
<evidence type="ECO:0000256" key="8">
    <source>
        <dbReference type="SAM" id="Coils"/>
    </source>
</evidence>
<organism evidence="9 10">
    <name type="scientific">Aquarana catesbeiana</name>
    <name type="common">American bullfrog</name>
    <name type="synonym">Rana catesbeiana</name>
    <dbReference type="NCBI Taxonomy" id="8400"/>
    <lineage>
        <taxon>Eukaryota</taxon>
        <taxon>Metazoa</taxon>
        <taxon>Chordata</taxon>
        <taxon>Craniata</taxon>
        <taxon>Vertebrata</taxon>
        <taxon>Euteleostomi</taxon>
        <taxon>Amphibia</taxon>
        <taxon>Batrachia</taxon>
        <taxon>Anura</taxon>
        <taxon>Neobatrachia</taxon>
        <taxon>Ranoidea</taxon>
        <taxon>Ranidae</taxon>
        <taxon>Aquarana</taxon>
    </lineage>
</organism>